<evidence type="ECO:0000256" key="1">
    <source>
        <dbReference type="SAM" id="Phobius"/>
    </source>
</evidence>
<keyword evidence="1" id="KW-0812">Transmembrane</keyword>
<comment type="caution">
    <text evidence="2">The sequence shown here is derived from an EMBL/GenBank/DDBJ whole genome shotgun (WGS) entry which is preliminary data.</text>
</comment>
<feature type="transmembrane region" description="Helical" evidence="1">
    <location>
        <begin position="20"/>
        <end position="38"/>
    </location>
</feature>
<proteinExistence type="predicted"/>
<sequence length="48" mass="5153">MTAAIFVDGSGRRGRRLRMVTYALVVLALALILAFWVMQGVDVLGSSA</sequence>
<gene>
    <name evidence="2" type="ORF">G3561_10875</name>
</gene>
<protein>
    <submittedName>
        <fullName evidence="2">Uncharacterized protein</fullName>
    </submittedName>
</protein>
<evidence type="ECO:0000313" key="3">
    <source>
        <dbReference type="Proteomes" id="UP000477779"/>
    </source>
</evidence>
<dbReference type="RefSeq" id="WP_154226546.1">
    <property type="nucleotide sequence ID" value="NZ_CP045309.1"/>
</dbReference>
<evidence type="ECO:0000313" key="2">
    <source>
        <dbReference type="EMBL" id="NES28047.1"/>
    </source>
</evidence>
<dbReference type="EMBL" id="JAAHBZ010000003">
    <property type="protein sequence ID" value="NES28047.1"/>
    <property type="molecule type" value="Genomic_DNA"/>
</dbReference>
<dbReference type="AlphaFoldDB" id="A0AAJ2ZD98"/>
<organism evidence="2 3">
    <name type="scientific">Micromonospora terminaliae</name>
    <dbReference type="NCBI Taxonomy" id="1914461"/>
    <lineage>
        <taxon>Bacteria</taxon>
        <taxon>Bacillati</taxon>
        <taxon>Actinomycetota</taxon>
        <taxon>Actinomycetes</taxon>
        <taxon>Micromonosporales</taxon>
        <taxon>Micromonosporaceae</taxon>
        <taxon>Micromonospora</taxon>
    </lineage>
</organism>
<accession>A0AAJ2ZD98</accession>
<dbReference type="Proteomes" id="UP000477779">
    <property type="component" value="Unassembled WGS sequence"/>
</dbReference>
<keyword evidence="1" id="KW-1133">Transmembrane helix</keyword>
<name>A0AAJ2ZD98_9ACTN</name>
<keyword evidence="1" id="KW-0472">Membrane</keyword>
<reference evidence="2 3" key="1">
    <citation type="submission" date="2020-02" db="EMBL/GenBank/DDBJ databases">
        <title>WGS of Micromonospora spp. isolated from hot spring.</title>
        <authorList>
            <person name="Thawai C."/>
        </authorList>
    </citation>
    <scope>NUCLEOTIDE SEQUENCE [LARGE SCALE GENOMIC DNA]</scope>
    <source>
        <strain evidence="2 3">TMS7</strain>
    </source>
</reference>